<dbReference type="RefSeq" id="WP_284187396.1">
    <property type="nucleotide sequence ID" value="NZ_BSPX01000017.1"/>
</dbReference>
<evidence type="ECO:0008006" key="3">
    <source>
        <dbReference type="Google" id="ProtNLM"/>
    </source>
</evidence>
<accession>A0ABQ6FBB6</accession>
<reference evidence="2" key="1">
    <citation type="journal article" date="2019" name="Int. J. Syst. Evol. Microbiol.">
        <title>The Global Catalogue of Microorganisms (GCM) 10K type strain sequencing project: providing services to taxonomists for standard genome sequencing and annotation.</title>
        <authorList>
            <consortium name="The Broad Institute Genomics Platform"/>
            <consortium name="The Broad Institute Genome Sequencing Center for Infectious Disease"/>
            <person name="Wu L."/>
            <person name="Ma J."/>
        </authorList>
    </citation>
    <scope>NUCLEOTIDE SEQUENCE [LARGE SCALE GENOMIC DNA]</scope>
    <source>
        <strain evidence="2">NBRC 102407</strain>
    </source>
</reference>
<name>A0ABQ6FBB6_9RHOO</name>
<protein>
    <recommendedName>
        <fullName evidence="3">Aminoglycoside phosphotransferase domain-containing protein</fullName>
    </recommendedName>
</protein>
<evidence type="ECO:0000313" key="2">
    <source>
        <dbReference type="Proteomes" id="UP001157167"/>
    </source>
</evidence>
<gene>
    <name evidence="1" type="ORF">GCM10007933_14760</name>
</gene>
<dbReference type="PANTHER" id="PTHR43883">
    <property type="entry name" value="SLR0207 PROTEIN"/>
    <property type="match status" value="1"/>
</dbReference>
<dbReference type="Gene3D" id="3.40.50.300">
    <property type="entry name" value="P-loop containing nucleotide triphosphate hydrolases"/>
    <property type="match status" value="1"/>
</dbReference>
<keyword evidence="2" id="KW-1185">Reference proteome</keyword>
<sequence>MTAPLPPWLEDFRARHDATVIETHISWLLLAGALAWKIKKPISLPFLDYGNAARRRCCCEAELRLNRQFAPDLYLGTEAIGHSDDGEEWAVRMRRFPEAQRLDHVCAHGHLRLDQLSALATTLHRFHTRTAVAGPESPFGEPAQVFAQAIENFTELVTLAPAHADRLAALEAWTRDEYARIRPTLAARKAAGRVRECHGDLHLGNLVLLDDRITPFDCIEFNDSLRWIDVASEIAFTYIDLLDHRRPDLATWLLNEWLTVSGDFEAMKVLRFYAVYRAMVRAKVAGLGGEREGVDAYLRLAGEIASPPPPRLTITFGVSGSGKTTASADLLLADTSATTLRLRSDVERKRLFGLGPLDDSRAVPGGIYTPDSTLRTYAMLHDTAGLLLSAGWSVVVDAAFLRRDERTRFLALASAHGAPMGILACSAPAGELRRRLLARHGDASEATVDVLDRQLRWMEPLDADEQARAVGPA</sequence>
<dbReference type="Proteomes" id="UP001157167">
    <property type="component" value="Unassembled WGS sequence"/>
</dbReference>
<evidence type="ECO:0000313" key="1">
    <source>
        <dbReference type="EMBL" id="GLT22020.1"/>
    </source>
</evidence>
<dbReference type="SUPFAM" id="SSF56112">
    <property type="entry name" value="Protein kinase-like (PK-like)"/>
    <property type="match status" value="1"/>
</dbReference>
<dbReference type="InterPro" id="IPR027417">
    <property type="entry name" value="P-loop_NTPase"/>
</dbReference>
<organism evidence="1 2">
    <name type="scientific">Zoogloea oryzae</name>
    <dbReference type="NCBI Taxonomy" id="310767"/>
    <lineage>
        <taxon>Bacteria</taxon>
        <taxon>Pseudomonadati</taxon>
        <taxon>Pseudomonadota</taxon>
        <taxon>Betaproteobacteria</taxon>
        <taxon>Rhodocyclales</taxon>
        <taxon>Zoogloeaceae</taxon>
        <taxon>Zoogloea</taxon>
    </lineage>
</organism>
<dbReference type="EMBL" id="BSPX01000017">
    <property type="protein sequence ID" value="GLT22020.1"/>
    <property type="molecule type" value="Genomic_DNA"/>
</dbReference>
<dbReference type="Pfam" id="PF13671">
    <property type="entry name" value="AAA_33"/>
    <property type="match status" value="1"/>
</dbReference>
<dbReference type="SUPFAM" id="SSF52540">
    <property type="entry name" value="P-loop containing nucleoside triphosphate hydrolases"/>
    <property type="match status" value="1"/>
</dbReference>
<dbReference type="InterPro" id="IPR052732">
    <property type="entry name" value="Cell-binding_unc_protein"/>
</dbReference>
<dbReference type="InterPro" id="IPR011009">
    <property type="entry name" value="Kinase-like_dom_sf"/>
</dbReference>
<comment type="caution">
    <text evidence="1">The sequence shown here is derived from an EMBL/GenBank/DDBJ whole genome shotgun (WGS) entry which is preliminary data.</text>
</comment>
<dbReference type="PANTHER" id="PTHR43883:SF1">
    <property type="entry name" value="GLUCONOKINASE"/>
    <property type="match status" value="1"/>
</dbReference>
<dbReference type="Gene3D" id="3.90.1200.10">
    <property type="match status" value="1"/>
</dbReference>
<proteinExistence type="predicted"/>